<evidence type="ECO:0008006" key="4">
    <source>
        <dbReference type="Google" id="ProtNLM"/>
    </source>
</evidence>
<keyword evidence="1" id="KW-0812">Transmembrane</keyword>
<organism evidence="2 3">
    <name type="scientific">Cryptosporangium japonicum</name>
    <dbReference type="NCBI Taxonomy" id="80872"/>
    <lineage>
        <taxon>Bacteria</taxon>
        <taxon>Bacillati</taxon>
        <taxon>Actinomycetota</taxon>
        <taxon>Actinomycetes</taxon>
        <taxon>Cryptosporangiales</taxon>
        <taxon>Cryptosporangiaceae</taxon>
        <taxon>Cryptosporangium</taxon>
    </lineage>
</organism>
<name>A0ABN0V7F3_9ACTN</name>
<reference evidence="2 3" key="1">
    <citation type="journal article" date="2019" name="Int. J. Syst. Evol. Microbiol.">
        <title>The Global Catalogue of Microorganisms (GCM) 10K type strain sequencing project: providing services to taxonomists for standard genome sequencing and annotation.</title>
        <authorList>
            <consortium name="The Broad Institute Genomics Platform"/>
            <consortium name="The Broad Institute Genome Sequencing Center for Infectious Disease"/>
            <person name="Wu L."/>
            <person name="Ma J."/>
        </authorList>
    </citation>
    <scope>NUCLEOTIDE SEQUENCE [LARGE SCALE GENOMIC DNA]</scope>
    <source>
        <strain evidence="2 3">JCM 10425</strain>
    </source>
</reference>
<accession>A0ABN0V7F3</accession>
<keyword evidence="1" id="KW-0472">Membrane</keyword>
<keyword evidence="3" id="KW-1185">Reference proteome</keyword>
<gene>
    <name evidence="2" type="ORF">GCM10009539_78210</name>
</gene>
<evidence type="ECO:0000313" key="2">
    <source>
        <dbReference type="EMBL" id="GAA0278715.1"/>
    </source>
</evidence>
<sequence length="128" mass="13982">MALTVEESSRPQRVRVVLGDMPQARRTPPVRAELDQQTGVGEVLVRGLVRAQLGLAVRMAALVALTVGSLPLVFALFPGLAETTLFGIRLPWLLLGVAAYPLFVGAGWIYTRGAERNERDFVELVERS</sequence>
<evidence type="ECO:0000256" key="1">
    <source>
        <dbReference type="SAM" id="Phobius"/>
    </source>
</evidence>
<protein>
    <recommendedName>
        <fullName evidence="4">Integral membrane protein</fullName>
    </recommendedName>
</protein>
<keyword evidence="1" id="KW-1133">Transmembrane helix</keyword>
<dbReference type="EMBL" id="BAAAGX010000039">
    <property type="protein sequence ID" value="GAA0278715.1"/>
    <property type="molecule type" value="Genomic_DNA"/>
</dbReference>
<dbReference type="RefSeq" id="WP_344654015.1">
    <property type="nucleotide sequence ID" value="NZ_BAAAGX010000039.1"/>
</dbReference>
<evidence type="ECO:0000313" key="3">
    <source>
        <dbReference type="Proteomes" id="UP001500967"/>
    </source>
</evidence>
<feature type="transmembrane region" description="Helical" evidence="1">
    <location>
        <begin position="55"/>
        <end position="78"/>
    </location>
</feature>
<proteinExistence type="predicted"/>
<dbReference type="Proteomes" id="UP001500967">
    <property type="component" value="Unassembled WGS sequence"/>
</dbReference>
<feature type="transmembrane region" description="Helical" evidence="1">
    <location>
        <begin position="90"/>
        <end position="110"/>
    </location>
</feature>
<comment type="caution">
    <text evidence="2">The sequence shown here is derived from an EMBL/GenBank/DDBJ whole genome shotgun (WGS) entry which is preliminary data.</text>
</comment>